<evidence type="ECO:0000256" key="2">
    <source>
        <dbReference type="ARBA" id="ARBA00022638"/>
    </source>
</evidence>
<evidence type="ECO:0000313" key="4">
    <source>
        <dbReference type="EnsemblPlants" id="Pp3c23_8960V3.3"/>
    </source>
</evidence>
<reference evidence="4 5" key="1">
    <citation type="journal article" date="2008" name="Science">
        <title>The Physcomitrella genome reveals evolutionary insights into the conquest of land by plants.</title>
        <authorList>
            <person name="Rensing S."/>
            <person name="Lang D."/>
            <person name="Zimmer A."/>
            <person name="Terry A."/>
            <person name="Salamov A."/>
            <person name="Shapiro H."/>
            <person name="Nishiyama T."/>
            <person name="Perroud P.-F."/>
            <person name="Lindquist E."/>
            <person name="Kamisugi Y."/>
            <person name="Tanahashi T."/>
            <person name="Sakakibara K."/>
            <person name="Fujita T."/>
            <person name="Oishi K."/>
            <person name="Shin-I T."/>
            <person name="Kuroki Y."/>
            <person name="Toyoda A."/>
            <person name="Suzuki Y."/>
            <person name="Hashimoto A."/>
            <person name="Yamaguchi K."/>
            <person name="Sugano A."/>
            <person name="Kohara Y."/>
            <person name="Fujiyama A."/>
            <person name="Anterola A."/>
            <person name="Aoki S."/>
            <person name="Ashton N."/>
            <person name="Barbazuk W.B."/>
            <person name="Barker E."/>
            <person name="Bennetzen J."/>
            <person name="Bezanilla M."/>
            <person name="Blankenship R."/>
            <person name="Cho S.H."/>
            <person name="Dutcher S."/>
            <person name="Estelle M."/>
            <person name="Fawcett J.A."/>
            <person name="Gundlach H."/>
            <person name="Hanada K."/>
            <person name="Heyl A."/>
            <person name="Hicks K.A."/>
            <person name="Hugh J."/>
            <person name="Lohr M."/>
            <person name="Mayer K."/>
            <person name="Melkozernov A."/>
            <person name="Murata T."/>
            <person name="Nelson D."/>
            <person name="Pils B."/>
            <person name="Prigge M."/>
            <person name="Reiss B."/>
            <person name="Renner T."/>
            <person name="Rombauts S."/>
            <person name="Rushton P."/>
            <person name="Sanderfoot A."/>
            <person name="Schween G."/>
            <person name="Shiu S.-H."/>
            <person name="Stueber K."/>
            <person name="Theodoulou F.L."/>
            <person name="Tu H."/>
            <person name="Van de Peer Y."/>
            <person name="Verrier P.J."/>
            <person name="Waters E."/>
            <person name="Wood A."/>
            <person name="Yang L."/>
            <person name="Cove D."/>
            <person name="Cuming A."/>
            <person name="Hasebe M."/>
            <person name="Lucas S."/>
            <person name="Mishler D.B."/>
            <person name="Reski R."/>
            <person name="Grigoriev I."/>
            <person name="Quatrano R.S."/>
            <person name="Boore J.L."/>
        </authorList>
    </citation>
    <scope>NUCLEOTIDE SEQUENCE [LARGE SCALE GENOMIC DNA]</scope>
    <source>
        <strain evidence="4 5">cv. Gransden 2004</strain>
    </source>
</reference>
<evidence type="ECO:0008006" key="6">
    <source>
        <dbReference type="Google" id="ProtNLM"/>
    </source>
</evidence>
<keyword evidence="5" id="KW-1185">Reference proteome</keyword>
<dbReference type="SUPFAM" id="SSF53955">
    <property type="entry name" value="Lysozyme-like"/>
    <property type="match status" value="1"/>
</dbReference>
<keyword evidence="1" id="KW-0929">Antimicrobial</keyword>
<reference evidence="4" key="3">
    <citation type="submission" date="2020-12" db="UniProtKB">
        <authorList>
            <consortium name="EnsemblPlants"/>
        </authorList>
    </citation>
    <scope>IDENTIFICATION</scope>
</reference>
<reference evidence="4 5" key="2">
    <citation type="journal article" date="2018" name="Plant J.">
        <title>The Physcomitrella patens chromosome-scale assembly reveals moss genome structure and evolution.</title>
        <authorList>
            <person name="Lang D."/>
            <person name="Ullrich K.K."/>
            <person name="Murat F."/>
            <person name="Fuchs J."/>
            <person name="Jenkins J."/>
            <person name="Haas F.B."/>
            <person name="Piednoel M."/>
            <person name="Gundlach H."/>
            <person name="Van Bel M."/>
            <person name="Meyberg R."/>
            <person name="Vives C."/>
            <person name="Morata J."/>
            <person name="Symeonidi A."/>
            <person name="Hiss M."/>
            <person name="Muchero W."/>
            <person name="Kamisugi Y."/>
            <person name="Saleh O."/>
            <person name="Blanc G."/>
            <person name="Decker E.L."/>
            <person name="van Gessel N."/>
            <person name="Grimwood J."/>
            <person name="Hayes R.D."/>
            <person name="Graham S.W."/>
            <person name="Gunter L.E."/>
            <person name="McDaniel S.F."/>
            <person name="Hoernstein S.N.W."/>
            <person name="Larsson A."/>
            <person name="Li F.W."/>
            <person name="Perroud P.F."/>
            <person name="Phillips J."/>
            <person name="Ranjan P."/>
            <person name="Rokshar D.S."/>
            <person name="Rothfels C.J."/>
            <person name="Schneider L."/>
            <person name="Shu S."/>
            <person name="Stevenson D.W."/>
            <person name="Thummler F."/>
            <person name="Tillich M."/>
            <person name="Villarreal Aguilar J.C."/>
            <person name="Widiez T."/>
            <person name="Wong G.K."/>
            <person name="Wymore A."/>
            <person name="Zhang Y."/>
            <person name="Zimmer A.D."/>
            <person name="Quatrano R.S."/>
            <person name="Mayer K.F.X."/>
            <person name="Goodstein D."/>
            <person name="Casacuberta J.M."/>
            <person name="Vandepoele K."/>
            <person name="Reski R."/>
            <person name="Cuming A.C."/>
            <person name="Tuskan G.A."/>
            <person name="Maumus F."/>
            <person name="Salse J."/>
            <person name="Schmutz J."/>
            <person name="Rensing S.A."/>
        </authorList>
    </citation>
    <scope>NUCLEOTIDE SEQUENCE [LARGE SCALE GENOMIC DNA]</scope>
    <source>
        <strain evidence="4 5">cv. Gransden 2004</strain>
    </source>
</reference>
<sequence length="168" mass="18066">MAKSAAAVVICVLFLGVFMGTPAVASRKMCKGAVSLAIRALCIPTTESLFMKHDGKHSCAYNLTNGDRAVGVAYNLDDDVESRRSELTAVFADYDKVYEGKDCLNTIQISALLTLDAKRALDRAAKSVKSLDDQCCDVMAVFGDIQHSGGNVVGFKYTTMLDLCVPIK</sequence>
<dbReference type="EnsemblPlants" id="Pp3c23_8960V3.3">
    <property type="protein sequence ID" value="Pp3c23_8960V3.3"/>
    <property type="gene ID" value="Pp3c23_8960"/>
</dbReference>
<dbReference type="GO" id="GO:0042742">
    <property type="term" value="P:defense response to bacterium"/>
    <property type="evidence" value="ECO:0007669"/>
    <property type="project" value="UniProtKB-KW"/>
</dbReference>
<feature type="signal peptide" evidence="3">
    <location>
        <begin position="1"/>
        <end position="25"/>
    </location>
</feature>
<evidence type="ECO:0000256" key="1">
    <source>
        <dbReference type="ARBA" id="ARBA00022529"/>
    </source>
</evidence>
<dbReference type="InterPro" id="IPR052619">
    <property type="entry name" value="Phage_lysozyme-like"/>
</dbReference>
<dbReference type="Gramene" id="Pp3c23_8960V3.3">
    <property type="protein sequence ID" value="Pp3c23_8960V3.3"/>
    <property type="gene ID" value="Pp3c23_8960"/>
</dbReference>
<proteinExistence type="predicted"/>
<dbReference type="GO" id="GO:0003796">
    <property type="term" value="F:lysozyme activity"/>
    <property type="evidence" value="ECO:0007669"/>
    <property type="project" value="InterPro"/>
</dbReference>
<evidence type="ECO:0000313" key="5">
    <source>
        <dbReference type="Proteomes" id="UP000006727"/>
    </source>
</evidence>
<name>A0A7I4CPQ1_PHYPA</name>
<dbReference type="InterPro" id="IPR023346">
    <property type="entry name" value="Lysozyme-like_dom_sf"/>
</dbReference>
<dbReference type="EMBL" id="ABEU02000023">
    <property type="status" value="NOT_ANNOTATED_CDS"/>
    <property type="molecule type" value="Genomic_DNA"/>
</dbReference>
<protein>
    <recommendedName>
        <fullName evidence="6">Pectinesterase inhibitor domain-containing protein</fullName>
    </recommendedName>
</protein>
<evidence type="ECO:0000256" key="3">
    <source>
        <dbReference type="SAM" id="SignalP"/>
    </source>
</evidence>
<accession>A0A7I4CPQ1</accession>
<dbReference type="AlphaFoldDB" id="A0A7I4CPQ1"/>
<feature type="chain" id="PRO_5029461376" description="Pectinesterase inhibitor domain-containing protein" evidence="3">
    <location>
        <begin position="26"/>
        <end position="168"/>
    </location>
</feature>
<gene>
    <name evidence="4" type="primary">LOC112275708</name>
</gene>
<organism evidence="4 5">
    <name type="scientific">Physcomitrium patens</name>
    <name type="common">Spreading-leaved earth moss</name>
    <name type="synonym">Physcomitrella patens</name>
    <dbReference type="NCBI Taxonomy" id="3218"/>
    <lineage>
        <taxon>Eukaryota</taxon>
        <taxon>Viridiplantae</taxon>
        <taxon>Streptophyta</taxon>
        <taxon>Embryophyta</taxon>
        <taxon>Bryophyta</taxon>
        <taxon>Bryophytina</taxon>
        <taxon>Bryopsida</taxon>
        <taxon>Funariidae</taxon>
        <taxon>Funariales</taxon>
        <taxon>Funariaceae</taxon>
        <taxon>Physcomitrium</taxon>
    </lineage>
</organism>
<keyword evidence="3" id="KW-0732">Signal</keyword>
<dbReference type="Proteomes" id="UP000006727">
    <property type="component" value="Chromosome 23"/>
</dbReference>
<dbReference type="PANTHER" id="PTHR37406:SF1">
    <property type="entry name" value="T4-TYPE LYSOZYME 1-RELATED"/>
    <property type="match status" value="1"/>
</dbReference>
<dbReference type="InterPro" id="IPR023347">
    <property type="entry name" value="Lysozyme_dom_sf"/>
</dbReference>
<dbReference type="Gene3D" id="1.10.530.40">
    <property type="match status" value="1"/>
</dbReference>
<dbReference type="PANTHER" id="PTHR37406">
    <property type="entry name" value="T4-TYPE LYSOZYME 1-RELATED"/>
    <property type="match status" value="1"/>
</dbReference>
<dbReference type="GO" id="GO:0031640">
    <property type="term" value="P:killing of cells of another organism"/>
    <property type="evidence" value="ECO:0007669"/>
    <property type="project" value="UniProtKB-KW"/>
</dbReference>
<keyword evidence="2" id="KW-0081">Bacteriolytic enzyme</keyword>